<evidence type="ECO:0000256" key="2">
    <source>
        <dbReference type="ARBA" id="ARBA00023027"/>
    </source>
</evidence>
<comment type="similarity">
    <text evidence="1">Belongs to the aldehyde dehydrogenase family.</text>
</comment>
<proteinExistence type="inferred from homology"/>
<reference evidence="5 6" key="1">
    <citation type="submission" date="2024-09" db="EMBL/GenBank/DDBJ databases">
        <authorList>
            <person name="Sun Q."/>
            <person name="Mori K."/>
        </authorList>
    </citation>
    <scope>NUCLEOTIDE SEQUENCE [LARGE SCALE GENOMIC DNA]</scope>
    <source>
        <strain evidence="5 6">TBRC 1432</strain>
    </source>
</reference>
<dbReference type="InterPro" id="IPR016161">
    <property type="entry name" value="Ald_DH/histidinol_DH"/>
</dbReference>
<dbReference type="PANTHER" id="PTHR42986:SF1">
    <property type="entry name" value="BENZALDEHYDE DEHYDROGENASE YFMT"/>
    <property type="match status" value="1"/>
</dbReference>
<evidence type="ECO:0000256" key="3">
    <source>
        <dbReference type="SAM" id="MobiDB-lite"/>
    </source>
</evidence>
<protein>
    <submittedName>
        <fullName evidence="5">Aldehyde dehydrogenase family protein</fullName>
    </submittedName>
</protein>
<dbReference type="PANTHER" id="PTHR42986">
    <property type="entry name" value="BENZALDEHYDE DEHYDROGENASE YFMT"/>
    <property type="match status" value="1"/>
</dbReference>
<dbReference type="EMBL" id="JBHLUD010000001">
    <property type="protein sequence ID" value="MFC0540536.1"/>
    <property type="molecule type" value="Genomic_DNA"/>
</dbReference>
<feature type="domain" description="Aldehyde dehydrogenase" evidence="4">
    <location>
        <begin position="16"/>
        <end position="97"/>
    </location>
</feature>
<evidence type="ECO:0000259" key="4">
    <source>
        <dbReference type="Pfam" id="PF00171"/>
    </source>
</evidence>
<keyword evidence="6" id="KW-1185">Reference proteome</keyword>
<feature type="compositionally biased region" description="Gly residues" evidence="3">
    <location>
        <begin position="72"/>
        <end position="83"/>
    </location>
</feature>
<evidence type="ECO:0000313" key="6">
    <source>
        <dbReference type="Proteomes" id="UP001589810"/>
    </source>
</evidence>
<comment type="caution">
    <text evidence="5">The sequence shown here is derived from an EMBL/GenBank/DDBJ whole genome shotgun (WGS) entry which is preliminary data.</text>
</comment>
<dbReference type="InterPro" id="IPR016163">
    <property type="entry name" value="Ald_DH_C"/>
</dbReference>
<evidence type="ECO:0000313" key="5">
    <source>
        <dbReference type="EMBL" id="MFC0540536.1"/>
    </source>
</evidence>
<keyword evidence="2" id="KW-0520">NAD</keyword>
<evidence type="ECO:0000256" key="1">
    <source>
        <dbReference type="ARBA" id="ARBA00009986"/>
    </source>
</evidence>
<accession>A0ABV6MKZ9</accession>
<dbReference type="Pfam" id="PF00171">
    <property type="entry name" value="Aldedh"/>
    <property type="match status" value="1"/>
</dbReference>
<dbReference type="RefSeq" id="WP_273939328.1">
    <property type="nucleotide sequence ID" value="NZ_CP097263.1"/>
</dbReference>
<dbReference type="Proteomes" id="UP001589810">
    <property type="component" value="Unassembled WGS sequence"/>
</dbReference>
<dbReference type="Gene3D" id="3.40.309.10">
    <property type="entry name" value="Aldehyde Dehydrogenase, Chain A, domain 2"/>
    <property type="match status" value="1"/>
</dbReference>
<dbReference type="SUPFAM" id="SSF53720">
    <property type="entry name" value="ALDH-like"/>
    <property type="match status" value="1"/>
</dbReference>
<sequence>MAGGETAAPFYRPTVLTEDEAVELANRTEYGLTAGIYTGSAARGLAVAGRLRTGMVHVGDQTINDEPHIPLGGTGSSGTGGRFGGVANVEEFTEWRWFTVQEQQSGLSY</sequence>
<organism evidence="5 6">
    <name type="scientific">Kutzneria chonburiensis</name>
    <dbReference type="NCBI Taxonomy" id="1483604"/>
    <lineage>
        <taxon>Bacteria</taxon>
        <taxon>Bacillati</taxon>
        <taxon>Actinomycetota</taxon>
        <taxon>Actinomycetes</taxon>
        <taxon>Pseudonocardiales</taxon>
        <taxon>Pseudonocardiaceae</taxon>
        <taxon>Kutzneria</taxon>
    </lineage>
</organism>
<feature type="region of interest" description="Disordered" evidence="3">
    <location>
        <begin position="61"/>
        <end position="83"/>
    </location>
</feature>
<gene>
    <name evidence="5" type="ORF">ACFFH7_03535</name>
</gene>
<name>A0ABV6MKZ9_9PSEU</name>
<dbReference type="InterPro" id="IPR015590">
    <property type="entry name" value="Aldehyde_DH_dom"/>
</dbReference>